<dbReference type="EMBL" id="BGZK01000255">
    <property type="protein sequence ID" value="GBP32150.1"/>
    <property type="molecule type" value="Genomic_DNA"/>
</dbReference>
<keyword evidence="1" id="KW-1133">Transmembrane helix</keyword>
<evidence type="ECO:0000256" key="1">
    <source>
        <dbReference type="SAM" id="Phobius"/>
    </source>
</evidence>
<feature type="transmembrane region" description="Helical" evidence="1">
    <location>
        <begin position="20"/>
        <end position="41"/>
    </location>
</feature>
<organism evidence="2 3">
    <name type="scientific">Eumeta variegata</name>
    <name type="common">Bagworm moth</name>
    <name type="synonym">Eumeta japonica</name>
    <dbReference type="NCBI Taxonomy" id="151549"/>
    <lineage>
        <taxon>Eukaryota</taxon>
        <taxon>Metazoa</taxon>
        <taxon>Ecdysozoa</taxon>
        <taxon>Arthropoda</taxon>
        <taxon>Hexapoda</taxon>
        <taxon>Insecta</taxon>
        <taxon>Pterygota</taxon>
        <taxon>Neoptera</taxon>
        <taxon>Endopterygota</taxon>
        <taxon>Lepidoptera</taxon>
        <taxon>Glossata</taxon>
        <taxon>Ditrysia</taxon>
        <taxon>Tineoidea</taxon>
        <taxon>Psychidae</taxon>
        <taxon>Oiketicinae</taxon>
        <taxon>Eumeta</taxon>
    </lineage>
</organism>
<dbReference type="Proteomes" id="UP000299102">
    <property type="component" value="Unassembled WGS sequence"/>
</dbReference>
<evidence type="ECO:0000313" key="2">
    <source>
        <dbReference type="EMBL" id="GBP32150.1"/>
    </source>
</evidence>
<reference evidence="2 3" key="1">
    <citation type="journal article" date="2019" name="Commun. Biol.">
        <title>The bagworm genome reveals a unique fibroin gene that provides high tensile strength.</title>
        <authorList>
            <person name="Kono N."/>
            <person name="Nakamura H."/>
            <person name="Ohtoshi R."/>
            <person name="Tomita M."/>
            <person name="Numata K."/>
            <person name="Arakawa K."/>
        </authorList>
    </citation>
    <scope>NUCLEOTIDE SEQUENCE [LARGE SCALE GENOMIC DNA]</scope>
</reference>
<sequence>MSIEARAAARACSSSSARGSGAFCGGTYVIKGIALFLLRIVRSHIAPKKTLPASHGDDRWYPAGSRRRGWARLRNGRGRRVSTWAYRNSHRYRGGFVYWPDPVYKRLRLVEEARASNVVNGHVVRSGHALGCQSSGLALRAPCASRRRALLLVLGYDLIGVARNKATSTMRI</sequence>
<protein>
    <submittedName>
        <fullName evidence="2">Uncharacterized protein</fullName>
    </submittedName>
</protein>
<gene>
    <name evidence="2" type="ORF">EVAR_80917_1</name>
</gene>
<name>A0A4C1V0W1_EUMVA</name>
<evidence type="ECO:0000313" key="3">
    <source>
        <dbReference type="Proteomes" id="UP000299102"/>
    </source>
</evidence>
<accession>A0A4C1V0W1</accession>
<dbReference type="AlphaFoldDB" id="A0A4C1V0W1"/>
<comment type="caution">
    <text evidence="2">The sequence shown here is derived from an EMBL/GenBank/DDBJ whole genome shotgun (WGS) entry which is preliminary data.</text>
</comment>
<keyword evidence="1" id="KW-0812">Transmembrane</keyword>
<keyword evidence="1" id="KW-0472">Membrane</keyword>
<proteinExistence type="predicted"/>
<keyword evidence="3" id="KW-1185">Reference proteome</keyword>